<feature type="region of interest" description="Disordered" evidence="1">
    <location>
        <begin position="322"/>
        <end position="452"/>
    </location>
</feature>
<keyword evidence="3" id="KW-1185">Reference proteome</keyword>
<feature type="compositionally biased region" description="Basic and acidic residues" evidence="1">
    <location>
        <begin position="129"/>
        <end position="139"/>
    </location>
</feature>
<evidence type="ECO:0000256" key="1">
    <source>
        <dbReference type="SAM" id="MobiDB-lite"/>
    </source>
</evidence>
<reference evidence="2 3" key="1">
    <citation type="journal article" date="2020" name="Microbiol. Resour. Announc.">
        <title>Draft Genome Sequence of a Cladosporium Species Isolated from the Mesophotic Ascidian Didemnum maculosum.</title>
        <authorList>
            <person name="Gioti A."/>
            <person name="Siaperas R."/>
            <person name="Nikolaivits E."/>
            <person name="Le Goff G."/>
            <person name="Ouazzani J."/>
            <person name="Kotoulas G."/>
            <person name="Topakas E."/>
        </authorList>
    </citation>
    <scope>NUCLEOTIDE SEQUENCE [LARGE SCALE GENOMIC DNA]</scope>
    <source>
        <strain evidence="2 3">TM138-S3</strain>
    </source>
</reference>
<feature type="compositionally biased region" description="Acidic residues" evidence="1">
    <location>
        <begin position="351"/>
        <end position="373"/>
    </location>
</feature>
<feature type="compositionally biased region" description="Polar residues" evidence="1">
    <location>
        <begin position="68"/>
        <end position="78"/>
    </location>
</feature>
<evidence type="ECO:0000313" key="3">
    <source>
        <dbReference type="Proteomes" id="UP000803884"/>
    </source>
</evidence>
<feature type="compositionally biased region" description="Low complexity" evidence="1">
    <location>
        <begin position="116"/>
        <end position="128"/>
    </location>
</feature>
<sequence>MAEIAGRDNLPRRSSFRKSLAEAGLPQEYLDQLEQKRKQLDESIHKYIAAKEREYRQFEKDVKLQYRAQDTSSAQPRRSSAEEPHSKSSLSAVDTLLRKGSRRDSDTTAVEEDARPPVAQAASATSAVTDRRTSDDRQEFVGVFTPQFLPALETSEDERLKSVLRTESAPDMIGNKDTKAVEVAVHRANSDTVVLAPHAQGKRPAHLHLAHRTSSSGSSVDGKLISAMKSPSDQARPKRKRVSLAVGDTIVAPSDNVPLMMTNNSTPSHSRTRTTPPTSQVSSPRSESPNQETPQQFVVTTNLTKPAVNGIGGIKALHEEETATARAPQPARSAPSKYPGDDIGEFWHMEEPDDDETEKFPDFEMDDDFEEEIGSGIAGRISQSPLPEPTAPPADPDEEPDGLYTTEPASEPELESETEHLEFRPESASASQQPTNPGFRRPSVIRDPGYTGRDYTRAAANAEETGIYGSSYARPVSKGSFTAGSLGESYMARHAEEMMRLRMAKQDAKAQ</sequence>
<dbReference type="RefSeq" id="XP_069231770.1">
    <property type="nucleotide sequence ID" value="XM_069371245.1"/>
</dbReference>
<feature type="compositionally biased region" description="Low complexity" evidence="1">
    <location>
        <begin position="324"/>
        <end position="336"/>
    </location>
</feature>
<dbReference type="GeneID" id="96004083"/>
<dbReference type="EMBL" id="JAAQHG020000006">
    <property type="protein sequence ID" value="KAL1588665.1"/>
    <property type="molecule type" value="Genomic_DNA"/>
</dbReference>
<organism evidence="2 3">
    <name type="scientific">Cladosporium halotolerans</name>
    <dbReference type="NCBI Taxonomy" id="1052096"/>
    <lineage>
        <taxon>Eukaryota</taxon>
        <taxon>Fungi</taxon>
        <taxon>Dikarya</taxon>
        <taxon>Ascomycota</taxon>
        <taxon>Pezizomycotina</taxon>
        <taxon>Dothideomycetes</taxon>
        <taxon>Dothideomycetidae</taxon>
        <taxon>Cladosporiales</taxon>
        <taxon>Cladosporiaceae</taxon>
        <taxon>Cladosporium</taxon>
    </lineage>
</organism>
<feature type="compositionally biased region" description="Low complexity" evidence="1">
    <location>
        <begin position="265"/>
        <end position="286"/>
    </location>
</feature>
<accession>A0AB34KYM6</accession>
<proteinExistence type="predicted"/>
<feature type="compositionally biased region" description="Basic residues" evidence="1">
    <location>
        <begin position="202"/>
        <end position="211"/>
    </location>
</feature>
<feature type="region of interest" description="Disordered" evidence="1">
    <location>
        <begin position="66"/>
        <end position="139"/>
    </location>
</feature>
<feature type="region of interest" description="Disordered" evidence="1">
    <location>
        <begin position="202"/>
        <end position="304"/>
    </location>
</feature>
<feature type="compositionally biased region" description="Polar residues" evidence="1">
    <location>
        <begin position="287"/>
        <end position="304"/>
    </location>
</feature>
<evidence type="ECO:0000313" key="2">
    <source>
        <dbReference type="EMBL" id="KAL1588665.1"/>
    </source>
</evidence>
<gene>
    <name evidence="2" type="ORF">WHR41_02639</name>
</gene>
<dbReference type="Proteomes" id="UP000803884">
    <property type="component" value="Unassembled WGS sequence"/>
</dbReference>
<protein>
    <submittedName>
        <fullName evidence="2">Uncharacterized protein</fullName>
    </submittedName>
</protein>
<name>A0AB34KYM6_9PEZI</name>
<dbReference type="AlphaFoldDB" id="A0AB34KYM6"/>
<comment type="caution">
    <text evidence="2">The sequence shown here is derived from an EMBL/GenBank/DDBJ whole genome shotgun (WGS) entry which is preliminary data.</text>
</comment>